<proteinExistence type="predicted"/>
<evidence type="ECO:0000256" key="3">
    <source>
        <dbReference type="ARBA" id="ARBA00022782"/>
    </source>
</evidence>
<evidence type="ECO:0000313" key="10">
    <source>
        <dbReference type="EMBL" id="KAF0290668.1"/>
    </source>
</evidence>
<dbReference type="InterPro" id="IPR050359">
    <property type="entry name" value="bHLH_transcription_factors"/>
</dbReference>
<dbReference type="Gene3D" id="4.10.280.10">
    <property type="entry name" value="Helix-loop-helix DNA-binding domain"/>
    <property type="match status" value="1"/>
</dbReference>
<evidence type="ECO:0000256" key="4">
    <source>
        <dbReference type="ARBA" id="ARBA00022902"/>
    </source>
</evidence>
<dbReference type="EMBL" id="VIIS01001936">
    <property type="protein sequence ID" value="KAF0290668.1"/>
    <property type="molecule type" value="Genomic_DNA"/>
</dbReference>
<keyword evidence="11" id="KW-1185">Reference proteome</keyword>
<keyword evidence="5" id="KW-0805">Transcription regulation</keyword>
<keyword evidence="2" id="KW-0217">Developmental protein</keyword>
<dbReference type="GO" id="GO:0046982">
    <property type="term" value="F:protein heterodimerization activity"/>
    <property type="evidence" value="ECO:0007669"/>
    <property type="project" value="UniProtKB-ARBA"/>
</dbReference>
<sequence length="183" mass="19986">MSVYELSPAAAFGCVPPLQLTGYPAAPAGGPPVAPFAGQANQKPPLLAGSDSEGSFFGADRLPERFADGYPDGFSEGYIEEGYYSEYTAAGAYGGPARAEAPERRRAGRRRSHQPPSTEVVRRRRTAANARERRRMNGLNDAFERLREVVPCLGSDKKLSKFETLQMAQTYISALQELLRRNS</sequence>
<feature type="domain" description="BHLH" evidence="9">
    <location>
        <begin position="123"/>
        <end position="175"/>
    </location>
</feature>
<dbReference type="Proteomes" id="UP000440578">
    <property type="component" value="Unassembled WGS sequence"/>
</dbReference>
<evidence type="ECO:0000259" key="9">
    <source>
        <dbReference type="PROSITE" id="PS50888"/>
    </source>
</evidence>
<dbReference type="GO" id="GO:0005634">
    <property type="term" value="C:nucleus"/>
    <property type="evidence" value="ECO:0007669"/>
    <property type="project" value="UniProtKB-SubCell"/>
</dbReference>
<keyword evidence="4" id="KW-0524">Neurogenesis</keyword>
<evidence type="ECO:0000256" key="8">
    <source>
        <dbReference type="SAM" id="MobiDB-lite"/>
    </source>
</evidence>
<dbReference type="GO" id="GO:0045944">
    <property type="term" value="P:positive regulation of transcription by RNA polymerase II"/>
    <property type="evidence" value="ECO:0007669"/>
    <property type="project" value="TreeGrafter"/>
</dbReference>
<evidence type="ECO:0000313" key="11">
    <source>
        <dbReference type="Proteomes" id="UP000440578"/>
    </source>
</evidence>
<evidence type="ECO:0000256" key="2">
    <source>
        <dbReference type="ARBA" id="ARBA00022473"/>
    </source>
</evidence>
<organism evidence="10 11">
    <name type="scientific">Amphibalanus amphitrite</name>
    <name type="common">Striped barnacle</name>
    <name type="synonym">Balanus amphitrite</name>
    <dbReference type="NCBI Taxonomy" id="1232801"/>
    <lineage>
        <taxon>Eukaryota</taxon>
        <taxon>Metazoa</taxon>
        <taxon>Ecdysozoa</taxon>
        <taxon>Arthropoda</taxon>
        <taxon>Crustacea</taxon>
        <taxon>Multicrustacea</taxon>
        <taxon>Cirripedia</taxon>
        <taxon>Thoracica</taxon>
        <taxon>Thoracicalcarea</taxon>
        <taxon>Balanomorpha</taxon>
        <taxon>Balanoidea</taxon>
        <taxon>Balanidae</taxon>
        <taxon>Amphibalaninae</taxon>
        <taxon>Amphibalanus</taxon>
    </lineage>
</organism>
<dbReference type="SMART" id="SM00353">
    <property type="entry name" value="HLH"/>
    <property type="match status" value="1"/>
</dbReference>
<dbReference type="GO" id="GO:0000981">
    <property type="term" value="F:DNA-binding transcription factor activity, RNA polymerase II-specific"/>
    <property type="evidence" value="ECO:0007669"/>
    <property type="project" value="TreeGrafter"/>
</dbReference>
<feature type="compositionally biased region" description="Basic residues" evidence="8">
    <location>
        <begin position="122"/>
        <end position="133"/>
    </location>
</feature>
<reference evidence="10 11" key="1">
    <citation type="submission" date="2019-07" db="EMBL/GenBank/DDBJ databases">
        <title>Draft genome assembly of a fouling barnacle, Amphibalanus amphitrite (Darwin, 1854): The first reference genome for Thecostraca.</title>
        <authorList>
            <person name="Kim W."/>
        </authorList>
    </citation>
    <scope>NUCLEOTIDE SEQUENCE [LARGE SCALE GENOMIC DNA]</scope>
    <source>
        <strain evidence="10">SNU_AA5</strain>
        <tissue evidence="10">Soma without cirri and trophi</tissue>
    </source>
</reference>
<gene>
    <name evidence="10" type="primary">ato_1</name>
    <name evidence="10" type="ORF">FJT64_011159</name>
</gene>
<dbReference type="SUPFAM" id="SSF47459">
    <property type="entry name" value="HLH, helix-loop-helix DNA-binding domain"/>
    <property type="match status" value="1"/>
</dbReference>
<dbReference type="PANTHER" id="PTHR19290:SF162">
    <property type="entry name" value="TRANSCRIPTION FACTOR ATOH7"/>
    <property type="match status" value="1"/>
</dbReference>
<keyword evidence="3" id="KW-0221">Differentiation</keyword>
<feature type="region of interest" description="Disordered" evidence="8">
    <location>
        <begin position="34"/>
        <end position="54"/>
    </location>
</feature>
<protein>
    <submittedName>
        <fullName evidence="10">Protein atonal</fullName>
    </submittedName>
</protein>
<keyword evidence="6" id="KW-0804">Transcription</keyword>
<accession>A0A6A4VJX9</accession>
<keyword evidence="7" id="KW-0539">Nucleus</keyword>
<evidence type="ECO:0000256" key="5">
    <source>
        <dbReference type="ARBA" id="ARBA00023015"/>
    </source>
</evidence>
<dbReference type="GO" id="GO:0016360">
    <property type="term" value="P:sensory organ precursor cell fate determination"/>
    <property type="evidence" value="ECO:0007669"/>
    <property type="project" value="UniProtKB-ARBA"/>
</dbReference>
<dbReference type="FunFam" id="4.10.280.10:FF:000025">
    <property type="entry name" value="protein atonal homolog 7"/>
    <property type="match status" value="1"/>
</dbReference>
<name>A0A6A4VJX9_AMPAM</name>
<dbReference type="InterPro" id="IPR011598">
    <property type="entry name" value="bHLH_dom"/>
</dbReference>
<evidence type="ECO:0000256" key="1">
    <source>
        <dbReference type="ARBA" id="ARBA00004123"/>
    </source>
</evidence>
<evidence type="ECO:0000256" key="6">
    <source>
        <dbReference type="ARBA" id="ARBA00023163"/>
    </source>
</evidence>
<dbReference type="InterPro" id="IPR036638">
    <property type="entry name" value="HLH_DNA-bd_sf"/>
</dbReference>
<dbReference type="GO" id="GO:0070888">
    <property type="term" value="F:E-box binding"/>
    <property type="evidence" value="ECO:0007669"/>
    <property type="project" value="TreeGrafter"/>
</dbReference>
<comment type="caution">
    <text evidence="10">The sequence shown here is derived from an EMBL/GenBank/DDBJ whole genome shotgun (WGS) entry which is preliminary data.</text>
</comment>
<evidence type="ECO:0000256" key="7">
    <source>
        <dbReference type="ARBA" id="ARBA00023242"/>
    </source>
</evidence>
<dbReference type="GO" id="GO:0061564">
    <property type="term" value="P:axon development"/>
    <property type="evidence" value="ECO:0007669"/>
    <property type="project" value="TreeGrafter"/>
</dbReference>
<dbReference type="PROSITE" id="PS50888">
    <property type="entry name" value="BHLH"/>
    <property type="match status" value="1"/>
</dbReference>
<dbReference type="AlphaFoldDB" id="A0A6A4VJX9"/>
<comment type="subcellular location">
    <subcellularLocation>
        <location evidence="1">Nucleus</location>
    </subcellularLocation>
</comment>
<feature type="region of interest" description="Disordered" evidence="8">
    <location>
        <begin position="94"/>
        <end position="133"/>
    </location>
</feature>
<dbReference type="Pfam" id="PF00010">
    <property type="entry name" value="HLH"/>
    <property type="match status" value="1"/>
</dbReference>
<dbReference type="OrthoDB" id="6161578at2759"/>
<dbReference type="PANTHER" id="PTHR19290">
    <property type="entry name" value="BASIC HELIX-LOOP-HELIX PROTEIN NEUROGENIN-RELATED"/>
    <property type="match status" value="1"/>
</dbReference>